<evidence type="ECO:0000313" key="2">
    <source>
        <dbReference type="Proteomes" id="UP000326393"/>
    </source>
</evidence>
<gene>
    <name evidence="1" type="ORF">DB723_03390</name>
</gene>
<protein>
    <submittedName>
        <fullName evidence="1">Uncharacterized protein</fullName>
    </submittedName>
</protein>
<proteinExistence type="predicted"/>
<organism evidence="1 2">
    <name type="scientific">Borrelia maritima</name>
    <dbReference type="NCBI Taxonomy" id="2761123"/>
    <lineage>
        <taxon>Bacteria</taxon>
        <taxon>Pseudomonadati</taxon>
        <taxon>Spirochaetota</taxon>
        <taxon>Spirochaetia</taxon>
        <taxon>Spirochaetales</taxon>
        <taxon>Borreliaceae</taxon>
        <taxon>Borrelia</taxon>
    </lineage>
</organism>
<name>A0A5J6WCJ6_9SPIR</name>
<reference evidence="1 2" key="2">
    <citation type="journal article" date="2020" name="Int. J. Syst. Evol. Microbiol.">
        <title>Borrelia maritima sp. nov., a novel species of the Borrelia burgdorferi sensu lato complex, occupying a basal position to North American species.</title>
        <authorList>
            <person name="Margos G."/>
            <person name="Fedorova N."/>
            <person name="Becker N.S."/>
            <person name="Kleinjan J.E."/>
            <person name="Marosevic D."/>
            <person name="Krebs S."/>
            <person name="Hui L."/>
            <person name="Fingerle V."/>
            <person name="Lane R.S."/>
        </authorList>
    </citation>
    <scope>NUCLEOTIDE SEQUENCE [LARGE SCALE GENOMIC DNA]</scope>
    <source>
        <strain evidence="1 2">CA690</strain>
    </source>
</reference>
<dbReference type="KEGG" id="bmat:DB723_03390"/>
<dbReference type="AlphaFoldDB" id="A0A5J6WCJ6"/>
<dbReference type="OrthoDB" id="350517at2"/>
<dbReference type="Proteomes" id="UP000326393">
    <property type="component" value="Chromosome"/>
</dbReference>
<dbReference type="EMBL" id="CP044535">
    <property type="protein sequence ID" value="QFI14771.1"/>
    <property type="molecule type" value="Genomic_DNA"/>
</dbReference>
<evidence type="ECO:0000313" key="1">
    <source>
        <dbReference type="EMBL" id="QFI14771.1"/>
    </source>
</evidence>
<keyword evidence="2" id="KW-1185">Reference proteome</keyword>
<reference evidence="2" key="1">
    <citation type="submission" date="2019-10" db="EMBL/GenBank/DDBJ databases">
        <title>Borrelia maritima sp. nov., a novel species of the Borrelia burgdorferi sensu lato complex, occupies a basal position to North American species.</title>
        <authorList>
            <person name="Margos G."/>
            <person name="Fedorova N."/>
            <person name="Becker N.S."/>
            <person name="Kleinjan J.E."/>
            <person name="Marosevic D."/>
            <person name="Krebs S."/>
            <person name="Hui L."/>
            <person name="Fingerle V."/>
            <person name="Lane R.S."/>
        </authorList>
    </citation>
    <scope>NUCLEOTIDE SEQUENCE [LARGE SCALE GENOMIC DNA]</scope>
    <source>
        <strain evidence="2">CA690</strain>
    </source>
</reference>
<dbReference type="RefSeq" id="WP_151552573.1">
    <property type="nucleotide sequence ID" value="NZ_CP044535.1"/>
</dbReference>
<sequence length="172" mass="20549">MKIQIIVALLTLLDFQLNARLLNISIEKRAKEEIKKYSSFNLILEKEYYTGFPTIEIEKNIYQLTEHFVKSIILNKIDYSLLNSNYKEVNKYLIQSELIDKKFLKYKIFKVQNINGIFKSYSLIYTKKGFYKLELYIENNAEHLKIFNLNINYFLKTSDKISNEMIFSPQNN</sequence>
<accession>A0A5J6WCJ6</accession>